<feature type="transmembrane region" description="Helical" evidence="11">
    <location>
        <begin position="711"/>
        <end position="736"/>
    </location>
</feature>
<dbReference type="GO" id="GO:0140359">
    <property type="term" value="F:ABC-type transporter activity"/>
    <property type="evidence" value="ECO:0007669"/>
    <property type="project" value="InterPro"/>
</dbReference>
<dbReference type="InterPro" id="IPR011527">
    <property type="entry name" value="ABC1_TM_dom"/>
</dbReference>
<reference evidence="15 16" key="1">
    <citation type="submission" date="2019-03" db="EMBL/GenBank/DDBJ databases">
        <authorList>
            <person name="Gaulin E."/>
            <person name="Dumas B."/>
        </authorList>
    </citation>
    <scope>NUCLEOTIDE SEQUENCE [LARGE SCALE GENOMIC DNA]</scope>
    <source>
        <strain evidence="15">CBS 568.67</strain>
    </source>
</reference>
<feature type="transmembrane region" description="Helical" evidence="11">
    <location>
        <begin position="748"/>
        <end position="770"/>
    </location>
</feature>
<dbReference type="Proteomes" id="UP000332933">
    <property type="component" value="Unassembled WGS sequence"/>
</dbReference>
<dbReference type="FunFam" id="1.20.1560.10:FF:000013">
    <property type="entry name" value="ABC transporter C family member 2"/>
    <property type="match status" value="1"/>
</dbReference>
<dbReference type="GO" id="GO:0005774">
    <property type="term" value="C:vacuolar membrane"/>
    <property type="evidence" value="ECO:0007669"/>
    <property type="project" value="UniProtKB-SubCell"/>
</dbReference>
<evidence type="ECO:0000259" key="13">
    <source>
        <dbReference type="PROSITE" id="PS50929"/>
    </source>
</evidence>
<evidence type="ECO:0000256" key="8">
    <source>
        <dbReference type="ARBA" id="ARBA00022989"/>
    </source>
</evidence>
<dbReference type="PROSITE" id="PS50929">
    <property type="entry name" value="ABC_TM1F"/>
    <property type="match status" value="2"/>
</dbReference>
<dbReference type="InterPro" id="IPR027417">
    <property type="entry name" value="P-loop_NTPase"/>
</dbReference>
<dbReference type="InterPro" id="IPR003439">
    <property type="entry name" value="ABC_transporter-like_ATP-bd"/>
</dbReference>
<feature type="transmembrane region" description="Helical" evidence="11">
    <location>
        <begin position="143"/>
        <end position="161"/>
    </location>
</feature>
<reference evidence="14" key="2">
    <citation type="submission" date="2019-06" db="EMBL/GenBank/DDBJ databases">
        <title>Genomics analysis of Aphanomyces spp. identifies a new class of oomycete effector associated with host adaptation.</title>
        <authorList>
            <person name="Gaulin E."/>
        </authorList>
    </citation>
    <scope>NUCLEOTIDE SEQUENCE</scope>
    <source>
        <strain evidence="14">CBS 578.67</strain>
    </source>
</reference>
<dbReference type="SMART" id="SM00382">
    <property type="entry name" value="AAA"/>
    <property type="match status" value="2"/>
</dbReference>
<dbReference type="InterPro" id="IPR044746">
    <property type="entry name" value="ABCC_6TM_D1"/>
</dbReference>
<dbReference type="Gene3D" id="3.40.50.300">
    <property type="entry name" value="P-loop containing nucleotide triphosphate hydrolases"/>
    <property type="match status" value="2"/>
</dbReference>
<dbReference type="FunFam" id="3.40.50.300:FF:000997">
    <property type="entry name" value="Multidrug resistance-associated protein 1"/>
    <property type="match status" value="1"/>
</dbReference>
<evidence type="ECO:0000259" key="12">
    <source>
        <dbReference type="PROSITE" id="PS50893"/>
    </source>
</evidence>
<dbReference type="OrthoDB" id="68189at2759"/>
<accession>A0A485KRI4</accession>
<dbReference type="PANTHER" id="PTHR24223">
    <property type="entry name" value="ATP-BINDING CASSETTE SUB-FAMILY C"/>
    <property type="match status" value="1"/>
</dbReference>
<dbReference type="GO" id="GO:0005524">
    <property type="term" value="F:ATP binding"/>
    <property type="evidence" value="ECO:0007669"/>
    <property type="project" value="UniProtKB-KW"/>
</dbReference>
<evidence type="ECO:0000256" key="5">
    <source>
        <dbReference type="ARBA" id="ARBA00022737"/>
    </source>
</evidence>
<dbReference type="CDD" id="cd18580">
    <property type="entry name" value="ABC_6TM_ABCC_D2"/>
    <property type="match status" value="1"/>
</dbReference>
<dbReference type="FunFam" id="3.40.50.300:FF:000074">
    <property type="entry name" value="Multidrug resistance-associated protein 5 isoform 1"/>
    <property type="match status" value="1"/>
</dbReference>
<feature type="compositionally biased region" description="Polar residues" evidence="10">
    <location>
        <begin position="15"/>
        <end position="26"/>
    </location>
</feature>
<evidence type="ECO:0000313" key="16">
    <source>
        <dbReference type="Proteomes" id="UP000332933"/>
    </source>
</evidence>
<dbReference type="GO" id="GO:0016887">
    <property type="term" value="F:ATP hydrolysis activity"/>
    <property type="evidence" value="ECO:0007669"/>
    <property type="project" value="InterPro"/>
</dbReference>
<dbReference type="InterPro" id="IPR036640">
    <property type="entry name" value="ABC1_TM_sf"/>
</dbReference>
<comment type="subcellular location">
    <subcellularLocation>
        <location evidence="1">Vacuole membrane</location>
        <topology evidence="1">Multi-pass membrane protein</topology>
    </subcellularLocation>
</comment>
<comment type="similarity">
    <text evidence="2">Belongs to the ABC transporter superfamily. ABCC family. Conjugate transporter (TC 3.A.1.208) subfamily.</text>
</comment>
<evidence type="ECO:0000313" key="14">
    <source>
        <dbReference type="EMBL" id="KAF0698943.1"/>
    </source>
</evidence>
<dbReference type="PROSITE" id="PS50893">
    <property type="entry name" value="ABC_TRANSPORTER_2"/>
    <property type="match status" value="2"/>
</dbReference>
<gene>
    <name evidence="15" type="primary">Aste57867_10465</name>
    <name evidence="14" type="ORF">As57867_010425</name>
    <name evidence="15" type="ORF">ASTE57867_10465</name>
</gene>
<feature type="region of interest" description="Disordered" evidence="10">
    <location>
        <begin position="1"/>
        <end position="26"/>
    </location>
</feature>
<evidence type="ECO:0000256" key="2">
    <source>
        <dbReference type="ARBA" id="ARBA00009726"/>
    </source>
</evidence>
<dbReference type="InterPro" id="IPR050173">
    <property type="entry name" value="ABC_transporter_C-like"/>
</dbReference>
<evidence type="ECO:0000256" key="11">
    <source>
        <dbReference type="SAM" id="Phobius"/>
    </source>
</evidence>
<dbReference type="Pfam" id="PF00664">
    <property type="entry name" value="ABC_membrane"/>
    <property type="match status" value="2"/>
</dbReference>
<evidence type="ECO:0000256" key="3">
    <source>
        <dbReference type="ARBA" id="ARBA00022448"/>
    </source>
</evidence>
<feature type="transmembrane region" description="Helical" evidence="11">
    <location>
        <begin position="102"/>
        <end position="123"/>
    </location>
</feature>
<dbReference type="PANTHER" id="PTHR24223:SF443">
    <property type="entry name" value="MULTIDRUG-RESISTANCE LIKE PROTEIN 1, ISOFORM I"/>
    <property type="match status" value="1"/>
</dbReference>
<dbReference type="Gene3D" id="1.20.1560.10">
    <property type="entry name" value="ABC transporter type 1, transmembrane domain"/>
    <property type="match status" value="2"/>
</dbReference>
<feature type="domain" description="ABC transporter" evidence="12">
    <location>
        <begin position="1029"/>
        <end position="1259"/>
    </location>
</feature>
<dbReference type="InterPro" id="IPR017871">
    <property type="entry name" value="ABC_transporter-like_CS"/>
</dbReference>
<evidence type="ECO:0000256" key="7">
    <source>
        <dbReference type="ARBA" id="ARBA00022840"/>
    </source>
</evidence>
<dbReference type="Pfam" id="PF00005">
    <property type="entry name" value="ABC_tran"/>
    <property type="match status" value="2"/>
</dbReference>
<dbReference type="CDD" id="cd03250">
    <property type="entry name" value="ABCC_MRP_domain1"/>
    <property type="match status" value="1"/>
</dbReference>
<evidence type="ECO:0000256" key="6">
    <source>
        <dbReference type="ARBA" id="ARBA00022741"/>
    </source>
</evidence>
<feature type="domain" description="ABC transporter" evidence="12">
    <location>
        <begin position="420"/>
        <end position="648"/>
    </location>
</feature>
<evidence type="ECO:0000256" key="4">
    <source>
        <dbReference type="ARBA" id="ARBA00022692"/>
    </source>
</evidence>
<dbReference type="EMBL" id="CAADRA010005230">
    <property type="protein sequence ID" value="VFT87339.1"/>
    <property type="molecule type" value="Genomic_DNA"/>
</dbReference>
<keyword evidence="4 11" id="KW-0812">Transmembrane</keyword>
<name>A0A485KRI4_9STRA</name>
<feature type="transmembrane region" description="Helical" evidence="11">
    <location>
        <begin position="329"/>
        <end position="351"/>
    </location>
</feature>
<dbReference type="EMBL" id="VJMH01005209">
    <property type="protein sequence ID" value="KAF0698943.1"/>
    <property type="molecule type" value="Genomic_DNA"/>
</dbReference>
<dbReference type="AlphaFoldDB" id="A0A485KRI4"/>
<dbReference type="InterPro" id="IPR003593">
    <property type="entry name" value="AAA+_ATPase"/>
</dbReference>
<dbReference type="PROSITE" id="PS00211">
    <property type="entry name" value="ABC_TRANSPORTER_1"/>
    <property type="match status" value="2"/>
</dbReference>
<feature type="transmembrane region" description="Helical" evidence="11">
    <location>
        <begin position="244"/>
        <end position="262"/>
    </location>
</feature>
<proteinExistence type="inferred from homology"/>
<feature type="transmembrane region" description="Helical" evidence="11">
    <location>
        <begin position="832"/>
        <end position="859"/>
    </location>
</feature>
<keyword evidence="9 11" id="KW-0472">Membrane</keyword>
<keyword evidence="5" id="KW-0677">Repeat</keyword>
<keyword evidence="16" id="KW-1185">Reference proteome</keyword>
<dbReference type="CDD" id="cd18579">
    <property type="entry name" value="ABC_6TM_ABCC_D1"/>
    <property type="match status" value="1"/>
</dbReference>
<feature type="transmembrane region" description="Helical" evidence="11">
    <location>
        <begin position="217"/>
        <end position="238"/>
    </location>
</feature>
<dbReference type="SUPFAM" id="SSF52540">
    <property type="entry name" value="P-loop containing nucleoside triphosphate hydrolases"/>
    <property type="match status" value="2"/>
</dbReference>
<evidence type="ECO:0000256" key="1">
    <source>
        <dbReference type="ARBA" id="ARBA00004128"/>
    </source>
</evidence>
<dbReference type="InterPro" id="IPR044726">
    <property type="entry name" value="ABCC_6TM_D2"/>
</dbReference>
<organism evidence="15 16">
    <name type="scientific">Aphanomyces stellatus</name>
    <dbReference type="NCBI Taxonomy" id="120398"/>
    <lineage>
        <taxon>Eukaryota</taxon>
        <taxon>Sar</taxon>
        <taxon>Stramenopiles</taxon>
        <taxon>Oomycota</taxon>
        <taxon>Saprolegniomycetes</taxon>
        <taxon>Saprolegniales</taxon>
        <taxon>Verrucalvaceae</taxon>
        <taxon>Aphanomyces</taxon>
    </lineage>
</organism>
<keyword evidence="7" id="KW-0067">ATP-binding</keyword>
<dbReference type="SUPFAM" id="SSF90123">
    <property type="entry name" value="ABC transporter transmembrane region"/>
    <property type="match status" value="2"/>
</dbReference>
<evidence type="ECO:0000313" key="15">
    <source>
        <dbReference type="EMBL" id="VFT87339.1"/>
    </source>
</evidence>
<dbReference type="CDD" id="cd03244">
    <property type="entry name" value="ABCC_MRP_domain2"/>
    <property type="match status" value="1"/>
</dbReference>
<protein>
    <submittedName>
        <fullName evidence="15">Aste57867_10465 protein</fullName>
    </submittedName>
</protein>
<evidence type="ECO:0000256" key="10">
    <source>
        <dbReference type="SAM" id="MobiDB-lite"/>
    </source>
</evidence>
<sequence length="1269" mass="136895">MHKSDIKQPYAALATPTSSCTQDEPNPMGSSNWLAVGLMFWLDPLIHKGAKATLVESDVWRLAPADSAASLQARFATFWARELTETKPLFVRALVRTLWRDTVVATSIFVSYAIVMLVQPTVIQSLLQFLLGKPTTALGISSGYALAAILTALSFVSVTLVDFAQAIVAKAGCNAKTLSMDAVFSKALTLSTTSKRAFSSGHIVTLATVDATRIFDLYIWGPWVLVAPLMLLAIFVILGFHLGVVVGVVGGVLMAIVMLYSFKAAKTVGRLRHELSAVQSERVKLTNEVLQGVRVVKLYAWESLVQARLDAIRAREVDLLRRFQFNSRLPAATLQVSSVVVFAAALLVYVAQGHALTPDIAFAAIAYVGVARLPCSLFCNGVINCSESLASCDRLSAFLQVDDQVHLLTHVADASAPAVVSLDRASFAWTPDATPTLRHITLSLAPRTLTIVVGAVGSGKSSLVSALLGEMHRCVDEPGHVHVSGDIAYVSQEPWIQHASLRENVVFYDELDEYRYDQVLSACQLQPDLARLPNGDATEIGERGINLSGGQKARVGLARAMYRAAHASLYLLDDPLSALDVHVAGAVFRDCVQKLLADKTVVLVLNSHYHLLPFADRVVVMEDGAIVGDGPFASIQTSFPHLVSVHAAVAAIDEEEATIETTTPDDNANATTPTSTKAKVQLVAAEASASGAVSASTYVTYFSSSGWNGTVAAAALVAVFGGSQALLVVADWYLGHWARTASASVDHAYFYFGLAVVAVGCVYATCVFALTFCLGCSKQLHATLLAKVLHAPVTTFFDVTPVGRVLNRFASDLDQLDNLFPWLGILQAQSTFQVLAVLLVCGITSPYVVLLYLPLVFVFRKVQRYFDLSSAQLKRLDSTTKSPLVNLISEILSGLSTIRAFAMTPTFQARARAALDHNQTYYTIHFMASRWLQMRLDWLSAVIITGVSFLVVASKDSIGVTAAGLALTYASQLSSLLSRAVQGHSKLESIMTCAERLHEYNQLAGEDTHDPTTVTTTPSSADWPTHGAVAFNGYSMRYRPELELVLDDVSFAVRGGERVGICGRTGSGKSSLLAALFRTVDGEGGSITIDGVDIATVDLHVLRSRLTIIPQDPVLFSGSLRFNLDPADAFTDMELWTVLKQVHLADVVASLDFEVAEKGSNLSVGQRQLLCIGRALLRQSRVVVLDEATASIDLETDRLIQQTIRDNFGGVTMLVIAHRLDTITDSDRILVMDQGRVKEFDTPAALLATEASTFAALMKQAHLVLADDE</sequence>
<keyword evidence="6" id="KW-0547">Nucleotide-binding</keyword>
<feature type="domain" description="ABC transmembrane type-1" evidence="13">
    <location>
        <begin position="103"/>
        <end position="378"/>
    </location>
</feature>
<feature type="domain" description="ABC transmembrane type-1" evidence="13">
    <location>
        <begin position="714"/>
        <end position="982"/>
    </location>
</feature>
<evidence type="ECO:0000256" key="9">
    <source>
        <dbReference type="ARBA" id="ARBA00023136"/>
    </source>
</evidence>
<keyword evidence="3" id="KW-0813">Transport</keyword>
<keyword evidence="8 11" id="KW-1133">Transmembrane helix</keyword>